<dbReference type="SUPFAM" id="SSF51110">
    <property type="entry name" value="alpha-D-mannose-specific plant lectins"/>
    <property type="match status" value="1"/>
</dbReference>
<keyword evidence="1 3" id="KW-0732">Signal</keyword>
<protein>
    <recommendedName>
        <fullName evidence="4">Bulb-type lectin domain-containing protein</fullName>
    </recommendedName>
</protein>
<evidence type="ECO:0000313" key="6">
    <source>
        <dbReference type="Proteomes" id="UP001157418"/>
    </source>
</evidence>
<dbReference type="Pfam" id="PF01453">
    <property type="entry name" value="B_lectin"/>
    <property type="match status" value="1"/>
</dbReference>
<keyword evidence="2" id="KW-0325">Glycoprotein</keyword>
<organism evidence="5 6">
    <name type="scientific">Lactuca virosa</name>
    <dbReference type="NCBI Taxonomy" id="75947"/>
    <lineage>
        <taxon>Eukaryota</taxon>
        <taxon>Viridiplantae</taxon>
        <taxon>Streptophyta</taxon>
        <taxon>Embryophyta</taxon>
        <taxon>Tracheophyta</taxon>
        <taxon>Spermatophyta</taxon>
        <taxon>Magnoliopsida</taxon>
        <taxon>eudicotyledons</taxon>
        <taxon>Gunneridae</taxon>
        <taxon>Pentapetalae</taxon>
        <taxon>asterids</taxon>
        <taxon>campanulids</taxon>
        <taxon>Asterales</taxon>
        <taxon>Asteraceae</taxon>
        <taxon>Cichorioideae</taxon>
        <taxon>Cichorieae</taxon>
        <taxon>Lactucinae</taxon>
        <taxon>Lactuca</taxon>
    </lineage>
</organism>
<feature type="chain" id="PRO_5043773478" description="Bulb-type lectin domain-containing protein" evidence="3">
    <location>
        <begin position="24"/>
        <end position="231"/>
    </location>
</feature>
<dbReference type="AlphaFoldDB" id="A0AAU9MQW3"/>
<evidence type="ECO:0000259" key="4">
    <source>
        <dbReference type="PROSITE" id="PS50927"/>
    </source>
</evidence>
<dbReference type="SMART" id="SM00108">
    <property type="entry name" value="B_lectin"/>
    <property type="match status" value="1"/>
</dbReference>
<dbReference type="PROSITE" id="PS50927">
    <property type="entry name" value="BULB_LECTIN"/>
    <property type="match status" value="1"/>
</dbReference>
<evidence type="ECO:0000256" key="3">
    <source>
        <dbReference type="SAM" id="SignalP"/>
    </source>
</evidence>
<feature type="domain" description="Bulb-type lectin" evidence="4">
    <location>
        <begin position="24"/>
        <end position="147"/>
    </location>
</feature>
<evidence type="ECO:0000313" key="5">
    <source>
        <dbReference type="EMBL" id="CAH1429310.1"/>
    </source>
</evidence>
<dbReference type="Gene3D" id="2.90.10.10">
    <property type="entry name" value="Bulb-type lectin domain"/>
    <property type="match status" value="1"/>
</dbReference>
<evidence type="ECO:0000256" key="1">
    <source>
        <dbReference type="ARBA" id="ARBA00022729"/>
    </source>
</evidence>
<name>A0AAU9MQW3_9ASTR</name>
<dbReference type="FunFam" id="2.90.10.10:FF:000004">
    <property type="entry name" value="G-type lectin S-receptor-like serine/threonine-protein kinase"/>
    <property type="match status" value="1"/>
</dbReference>
<dbReference type="PANTHER" id="PTHR32444">
    <property type="entry name" value="BULB-TYPE LECTIN DOMAIN-CONTAINING PROTEIN"/>
    <property type="match status" value="1"/>
</dbReference>
<dbReference type="Proteomes" id="UP001157418">
    <property type="component" value="Unassembled WGS sequence"/>
</dbReference>
<proteinExistence type="predicted"/>
<accession>A0AAU9MQW3</accession>
<reference evidence="5 6" key="1">
    <citation type="submission" date="2022-01" db="EMBL/GenBank/DDBJ databases">
        <authorList>
            <person name="Xiong W."/>
            <person name="Schranz E."/>
        </authorList>
    </citation>
    <scope>NUCLEOTIDE SEQUENCE [LARGE SCALE GENOMIC DNA]</scope>
</reference>
<dbReference type="PANTHER" id="PTHR32444:SF232">
    <property type="entry name" value="S-LOCUS GLYCOPROTEIN"/>
    <property type="match status" value="1"/>
</dbReference>
<dbReference type="InterPro" id="IPR001480">
    <property type="entry name" value="Bulb-type_lectin_dom"/>
</dbReference>
<keyword evidence="6" id="KW-1185">Reference proteome</keyword>
<sequence>MDVYPIHVLFSIAIFFLLSSSAAVDTLSANQRIQDGNTIISDGGMYELGFFSPGMSKNRYLGIWYKKISTGTVVWIANRETPIGDTSGVFEVSREGNLLIHSGDNTLIWSSNSTVSVGNNNPVAQLLDTGNLVLWNESCSKENPIWESFDYPGNTLLPGMKFGKDLVTGRERYLTSWKSLDDPSTGLYKHYLDTNGYPQLFEEKGRVKHARHGPWNGLGFSGFPTENTNPI</sequence>
<dbReference type="InterPro" id="IPR036426">
    <property type="entry name" value="Bulb-type_lectin_dom_sf"/>
</dbReference>
<dbReference type="EMBL" id="CAKMRJ010002658">
    <property type="protein sequence ID" value="CAH1429310.1"/>
    <property type="molecule type" value="Genomic_DNA"/>
</dbReference>
<dbReference type="CDD" id="cd00028">
    <property type="entry name" value="B_lectin"/>
    <property type="match status" value="1"/>
</dbReference>
<feature type="signal peptide" evidence="3">
    <location>
        <begin position="1"/>
        <end position="23"/>
    </location>
</feature>
<gene>
    <name evidence="5" type="ORF">LVIROSA_LOCUS16178</name>
</gene>
<evidence type="ECO:0000256" key="2">
    <source>
        <dbReference type="ARBA" id="ARBA00023180"/>
    </source>
</evidence>
<comment type="caution">
    <text evidence="5">The sequence shown here is derived from an EMBL/GenBank/DDBJ whole genome shotgun (WGS) entry which is preliminary data.</text>
</comment>